<dbReference type="InterPro" id="IPR004646">
    <property type="entry name" value="Fe-S_hydro-lyase_TtdA-typ_cat"/>
</dbReference>
<dbReference type="EMBL" id="LRQT01000096">
    <property type="protein sequence ID" value="KXA62218.1"/>
    <property type="molecule type" value="Genomic_DNA"/>
</dbReference>
<dbReference type="InterPro" id="IPR051208">
    <property type="entry name" value="Class-I_Fumarase/Tartrate_DH"/>
</dbReference>
<evidence type="ECO:0000256" key="5">
    <source>
        <dbReference type="ARBA" id="ARBA00022723"/>
    </source>
</evidence>
<reference evidence="13 14" key="1">
    <citation type="submission" date="2016-01" db="EMBL/GenBank/DDBJ databases">
        <authorList>
            <person name="Oliw E.H."/>
        </authorList>
    </citation>
    <scope>NUCLEOTIDE SEQUENCE [LARGE SCALE GENOMIC DNA]</scope>
    <source>
        <strain evidence="13 14">CMW7756B</strain>
    </source>
</reference>
<comment type="subunit">
    <text evidence="3">Tetramer of two alpha and two beta subunits.</text>
</comment>
<gene>
    <name evidence="13" type="ORF">HMPREF3233_01691</name>
</gene>
<comment type="cofactor">
    <cofactor evidence="1">
        <name>iron-sulfur cluster</name>
        <dbReference type="ChEBI" id="CHEBI:30408"/>
    </cofactor>
</comment>
<evidence type="ECO:0000256" key="11">
    <source>
        <dbReference type="ARBA" id="ARBA00049253"/>
    </source>
</evidence>
<feature type="domain" description="Fe-S hydro-lyase tartrate dehydratase alpha-type catalytic" evidence="12">
    <location>
        <begin position="21"/>
        <end position="290"/>
    </location>
</feature>
<comment type="catalytic activity">
    <reaction evidence="11">
        <text>(2R,3R)-tartrate = oxaloacetate + H2O</text>
        <dbReference type="Rhea" id="RHEA:15413"/>
        <dbReference type="ChEBI" id="CHEBI:15377"/>
        <dbReference type="ChEBI" id="CHEBI:16452"/>
        <dbReference type="ChEBI" id="CHEBI:30924"/>
        <dbReference type="EC" id="4.2.1.32"/>
    </reaction>
</comment>
<accession>A0A133S1I6</accession>
<dbReference type="GO" id="GO:0046872">
    <property type="term" value="F:metal ion binding"/>
    <property type="evidence" value="ECO:0007669"/>
    <property type="project" value="UniProtKB-KW"/>
</dbReference>
<keyword evidence="5" id="KW-0479">Metal-binding</keyword>
<evidence type="ECO:0000259" key="12">
    <source>
        <dbReference type="Pfam" id="PF05681"/>
    </source>
</evidence>
<keyword evidence="4" id="KW-0004">4Fe-4S</keyword>
<dbReference type="AlphaFoldDB" id="A0A133S1I6"/>
<dbReference type="GO" id="GO:0051539">
    <property type="term" value="F:4 iron, 4 sulfur cluster binding"/>
    <property type="evidence" value="ECO:0007669"/>
    <property type="project" value="UniProtKB-KW"/>
</dbReference>
<name>A0A133S1I6_9FIRM</name>
<dbReference type="NCBIfam" id="TIGR00722">
    <property type="entry name" value="ttdA_fumA_fumB"/>
    <property type="match status" value="1"/>
</dbReference>
<evidence type="ECO:0000256" key="4">
    <source>
        <dbReference type="ARBA" id="ARBA00022485"/>
    </source>
</evidence>
<dbReference type="PANTHER" id="PTHR30389">
    <property type="entry name" value="FUMARATE HYDRATASE-RELATED"/>
    <property type="match status" value="1"/>
</dbReference>
<evidence type="ECO:0000313" key="13">
    <source>
        <dbReference type="EMBL" id="KXA62218.1"/>
    </source>
</evidence>
<evidence type="ECO:0000256" key="8">
    <source>
        <dbReference type="ARBA" id="ARBA00023239"/>
    </source>
</evidence>
<keyword evidence="7" id="KW-0411">Iron-sulfur</keyword>
<evidence type="ECO:0000256" key="2">
    <source>
        <dbReference type="ARBA" id="ARBA00008876"/>
    </source>
</evidence>
<keyword evidence="8" id="KW-0456">Lyase</keyword>
<evidence type="ECO:0000256" key="1">
    <source>
        <dbReference type="ARBA" id="ARBA00001915"/>
    </source>
</evidence>
<sequence length="308" mass="33947">MKSYWRFTMSTKEQQVQEMTNVIAKFIAYMAKKLPDDVEAKIKELAADEKNPLAKTIYETMHKNMDLAYELNRPSCQDTGVLQFWVKVGSNYPLIGELEEILRNATYQATQDAPLRHNCVETFDEFNTGKNIGRTAPYITWDIVPGRDDVEIFPYMAGGGCSLPGSGKTLMPGEGYEGVAKFVLDLMTSYGLNACPPLLVGVGIATSIDTAATMSKKALMRPVSSKADNEKAAYMEQLLEDGINALHLGPQGMGGDKSVMGVNIEHGSRHPSVISVAVNVGCWNHRRGHVVFDKDGKYEILSHKGVTF</sequence>
<dbReference type="EC" id="4.2.1.32" evidence="9"/>
<dbReference type="NCBIfam" id="NF006084">
    <property type="entry name" value="PRK08230.1"/>
    <property type="match status" value="1"/>
</dbReference>
<evidence type="ECO:0000256" key="9">
    <source>
        <dbReference type="ARBA" id="ARBA00039027"/>
    </source>
</evidence>
<evidence type="ECO:0000256" key="10">
    <source>
        <dbReference type="ARBA" id="ARBA00040103"/>
    </source>
</evidence>
<keyword evidence="6" id="KW-0408">Iron</keyword>
<protein>
    <recommendedName>
        <fullName evidence="10">L(+)-tartrate dehydratase subunit alpha</fullName>
        <ecNumber evidence="9">4.2.1.32</ecNumber>
    </recommendedName>
</protein>
<evidence type="ECO:0000256" key="3">
    <source>
        <dbReference type="ARBA" id="ARBA00011209"/>
    </source>
</evidence>
<organism evidence="13">
    <name type="scientific">Veillonella atypica</name>
    <dbReference type="NCBI Taxonomy" id="39777"/>
    <lineage>
        <taxon>Bacteria</taxon>
        <taxon>Bacillati</taxon>
        <taxon>Bacillota</taxon>
        <taxon>Negativicutes</taxon>
        <taxon>Veillonellales</taxon>
        <taxon>Veillonellaceae</taxon>
        <taxon>Veillonella</taxon>
    </lineage>
</organism>
<evidence type="ECO:0000313" key="14">
    <source>
        <dbReference type="Proteomes" id="UP000070226"/>
    </source>
</evidence>
<dbReference type="STRING" id="39777.B7L28_06465"/>
<evidence type="ECO:0000256" key="7">
    <source>
        <dbReference type="ARBA" id="ARBA00023014"/>
    </source>
</evidence>
<dbReference type="PANTHER" id="PTHR30389:SF19">
    <property type="entry name" value="L(+)-TARTRATE DEHYDRATASE SUBUNIT ALPHA"/>
    <property type="match status" value="1"/>
</dbReference>
<comment type="similarity">
    <text evidence="2">Belongs to the class-I fumarase family.</text>
</comment>
<dbReference type="PATRIC" id="fig|39777.7.peg.1657"/>
<dbReference type="GO" id="GO:0008730">
    <property type="term" value="F:L(+)-tartrate dehydratase activity"/>
    <property type="evidence" value="ECO:0007669"/>
    <property type="project" value="UniProtKB-EC"/>
</dbReference>
<proteinExistence type="inferred from homology"/>
<dbReference type="Proteomes" id="UP000070226">
    <property type="component" value="Unassembled WGS sequence"/>
</dbReference>
<comment type="caution">
    <text evidence="13">The sequence shown here is derived from an EMBL/GenBank/DDBJ whole genome shotgun (WGS) entry which is preliminary data.</text>
</comment>
<evidence type="ECO:0000256" key="6">
    <source>
        <dbReference type="ARBA" id="ARBA00023004"/>
    </source>
</evidence>
<dbReference type="Pfam" id="PF05681">
    <property type="entry name" value="Fumerase"/>
    <property type="match status" value="1"/>
</dbReference>